<dbReference type="Proteomes" id="UP000811282">
    <property type="component" value="Unassembled WGS sequence"/>
</dbReference>
<evidence type="ECO:0000313" key="2">
    <source>
        <dbReference type="Proteomes" id="UP000811282"/>
    </source>
</evidence>
<sequence length="186" mass="21077">MNWTEVPQLLDLKIDFPRFESELYALTNRLGILPEAFLIDHIAVRCHQDVTAQWWYQGFSQCGRLVNEAEINGRRIALFELATPLNLGVQAIHCIELPWPGERRYRHEGWEHVEIVLPGEAETLFARALALLSDQALASPSLRIKQSQPQAQAETLTNPTLAVSDGSVTVKFHPYALRDIVNAERP</sequence>
<organism evidence="1 2">
    <name type="scientific">Candidatus Sodalis endolongispinus</name>
    <dbReference type="NCBI Taxonomy" id="2812662"/>
    <lineage>
        <taxon>Bacteria</taxon>
        <taxon>Pseudomonadati</taxon>
        <taxon>Pseudomonadota</taxon>
        <taxon>Gammaproteobacteria</taxon>
        <taxon>Enterobacterales</taxon>
        <taxon>Bruguierivoracaceae</taxon>
        <taxon>Sodalis</taxon>
    </lineage>
</organism>
<reference evidence="1 2" key="1">
    <citation type="journal article" date="2021" name="Genome Biol. Evol.">
        <title>The evolution of interdependence in a four-way mealybug symbiosis.</title>
        <authorList>
            <person name="Garber A.I."/>
            <person name="Kupper M."/>
            <person name="Laetsch D.R."/>
            <person name="Weldon S.R."/>
            <person name="Ladinsky M.S."/>
            <person name="Bjorkman P.J."/>
            <person name="McCutcheon J.P."/>
        </authorList>
    </citation>
    <scope>NUCLEOTIDE SEQUENCE [LARGE SCALE GENOMIC DNA]</scope>
    <source>
        <strain evidence="1">SOD</strain>
    </source>
</reference>
<protein>
    <submittedName>
        <fullName evidence="1">VOC family protein</fullName>
    </submittedName>
</protein>
<comment type="caution">
    <text evidence="1">The sequence shown here is derived from an EMBL/GenBank/DDBJ whole genome shotgun (WGS) entry which is preliminary data.</text>
</comment>
<evidence type="ECO:0000313" key="1">
    <source>
        <dbReference type="EMBL" id="MBT9432985.1"/>
    </source>
</evidence>
<name>A0ABS5YD75_9GAMM</name>
<dbReference type="InterPro" id="IPR010393">
    <property type="entry name" value="DUF991_YecM-like"/>
</dbReference>
<keyword evidence="2" id="KW-1185">Reference proteome</keyword>
<proteinExistence type="predicted"/>
<dbReference type="PANTHER" id="PTHR37519">
    <property type="match status" value="1"/>
</dbReference>
<dbReference type="SUPFAM" id="SSF54593">
    <property type="entry name" value="Glyoxalase/Bleomycin resistance protein/Dihydroxybiphenyl dioxygenase"/>
    <property type="match status" value="1"/>
</dbReference>
<dbReference type="Pfam" id="PF06185">
    <property type="entry name" value="YecM"/>
    <property type="match status" value="1"/>
</dbReference>
<dbReference type="InterPro" id="IPR029068">
    <property type="entry name" value="Glyas_Bleomycin-R_OHBP_Dase"/>
</dbReference>
<dbReference type="Gene3D" id="3.10.180.10">
    <property type="entry name" value="2,3-Dihydroxybiphenyl 1,2-Dioxygenase, domain 1"/>
    <property type="match status" value="1"/>
</dbReference>
<gene>
    <name evidence="1" type="ORF">JZM24_14130</name>
</gene>
<dbReference type="EMBL" id="JAFJYC010000002">
    <property type="protein sequence ID" value="MBT9432985.1"/>
    <property type="molecule type" value="Genomic_DNA"/>
</dbReference>
<dbReference type="NCBIfam" id="NF008681">
    <property type="entry name" value="PRK11700.1-4"/>
    <property type="match status" value="1"/>
</dbReference>
<dbReference type="PANTHER" id="PTHR37519:SF1">
    <property type="entry name" value="DIHYDROXYBIPHENYL DIOXYGENASE DOMAIN-CONTAINING PROTEIN"/>
    <property type="match status" value="1"/>
</dbReference>
<accession>A0ABS5YD75</accession>
<dbReference type="RefSeq" id="WP_215670450.1">
    <property type="nucleotide sequence ID" value="NZ_JAFJYC010000002.1"/>
</dbReference>